<comment type="caution">
    <text evidence="5">The sequence shown here is derived from an EMBL/GenBank/DDBJ whole genome shotgun (WGS) entry which is preliminary data.</text>
</comment>
<evidence type="ECO:0000313" key="6">
    <source>
        <dbReference type="Proteomes" id="UP001356095"/>
    </source>
</evidence>
<feature type="region of interest" description="Disordered" evidence="2">
    <location>
        <begin position="155"/>
        <end position="174"/>
    </location>
</feature>
<dbReference type="InterPro" id="IPR002477">
    <property type="entry name" value="Peptidoglycan-bd-like"/>
</dbReference>
<name>A0ABU7KF00_9ACTN</name>
<feature type="domain" description="Peptidoglycan recognition protein family" evidence="4">
    <location>
        <begin position="1"/>
        <end position="140"/>
    </location>
</feature>
<dbReference type="SUPFAM" id="SSF55846">
    <property type="entry name" value="N-acetylmuramoyl-L-alanine amidase-like"/>
    <property type="match status" value="1"/>
</dbReference>
<dbReference type="Pfam" id="PF01471">
    <property type="entry name" value="PG_binding_1"/>
    <property type="match status" value="2"/>
</dbReference>
<sequence>MILRPRSYFGWGASGADYANPDSGLVIHYNGAATGLKTQADCVRYWKGVRSSHVNGNGWADLGYSFGVAVNGEVFTGRGLNKYQAAQGTTSGNSNWYSVSLMIGGNEQPTPAQIQGVRDLRAYLMARGVSGAIRGHRDFVSTSCPGTPLYRMVQDGTFGKKGNGTPNTGGGSGEYRPENGDGLFQLYEYGDAIKPLQAKLGVTADGYYGPGTEAAVRAYQKANGLDVDGIAGPATLAHLGLTAPAAKPDSGVRAWPGVYLKDYTAHSSVRTYQQRMRDRGWSIGVDGQYGPASARVTRQFQQEKRLGVDGIVGPDTWAAAWTAPVT</sequence>
<evidence type="ECO:0000259" key="4">
    <source>
        <dbReference type="SMART" id="SM00701"/>
    </source>
</evidence>
<evidence type="ECO:0000256" key="2">
    <source>
        <dbReference type="SAM" id="MobiDB-lite"/>
    </source>
</evidence>
<comment type="similarity">
    <text evidence="1">Belongs to the N-acetylmuramoyl-L-alanine amidase 2 family.</text>
</comment>
<dbReference type="Proteomes" id="UP001356095">
    <property type="component" value="Unassembled WGS sequence"/>
</dbReference>
<feature type="domain" description="N-acetylmuramoyl-L-alanine amidase" evidence="3">
    <location>
        <begin position="11"/>
        <end position="146"/>
    </location>
</feature>
<dbReference type="CDD" id="cd06583">
    <property type="entry name" value="PGRP"/>
    <property type="match status" value="1"/>
</dbReference>
<dbReference type="PANTHER" id="PTHR11022:SF41">
    <property type="entry name" value="PEPTIDOGLYCAN-RECOGNITION PROTEIN LC-RELATED"/>
    <property type="match status" value="1"/>
</dbReference>
<dbReference type="InterPro" id="IPR036366">
    <property type="entry name" value="PGBDSf"/>
</dbReference>
<dbReference type="SMART" id="SM00701">
    <property type="entry name" value="PGRP"/>
    <property type="match status" value="1"/>
</dbReference>
<evidence type="ECO:0000313" key="5">
    <source>
        <dbReference type="EMBL" id="MEE2040167.1"/>
    </source>
</evidence>
<dbReference type="Gene3D" id="1.10.101.10">
    <property type="entry name" value="PGBD-like superfamily/PGBD"/>
    <property type="match status" value="2"/>
</dbReference>
<dbReference type="InterPro" id="IPR006619">
    <property type="entry name" value="PGRP_domain_met/bac"/>
</dbReference>
<evidence type="ECO:0000256" key="1">
    <source>
        <dbReference type="ARBA" id="ARBA00007553"/>
    </source>
</evidence>
<protein>
    <submittedName>
        <fullName evidence="5">N-acetylmuramoyl-L-alanine amidase</fullName>
    </submittedName>
</protein>
<dbReference type="EMBL" id="JAUZMY010000026">
    <property type="protein sequence ID" value="MEE2040167.1"/>
    <property type="molecule type" value="Genomic_DNA"/>
</dbReference>
<organism evidence="5 6">
    <name type="scientific">Nocardiopsis codii</name>
    <dbReference type="NCBI Taxonomy" id="3065942"/>
    <lineage>
        <taxon>Bacteria</taxon>
        <taxon>Bacillati</taxon>
        <taxon>Actinomycetota</taxon>
        <taxon>Actinomycetes</taxon>
        <taxon>Streptosporangiales</taxon>
        <taxon>Nocardiopsidaceae</taxon>
        <taxon>Nocardiopsis</taxon>
    </lineage>
</organism>
<dbReference type="InterPro" id="IPR036505">
    <property type="entry name" value="Amidase/PGRP_sf"/>
</dbReference>
<dbReference type="SUPFAM" id="SSF47090">
    <property type="entry name" value="PGBD-like"/>
    <property type="match status" value="2"/>
</dbReference>
<dbReference type="InterPro" id="IPR036365">
    <property type="entry name" value="PGBD-like_sf"/>
</dbReference>
<dbReference type="PANTHER" id="PTHR11022">
    <property type="entry name" value="PEPTIDOGLYCAN RECOGNITION PROTEIN"/>
    <property type="match status" value="1"/>
</dbReference>
<dbReference type="InterPro" id="IPR015510">
    <property type="entry name" value="PGRP"/>
</dbReference>
<reference evidence="5 6" key="1">
    <citation type="submission" date="2023-08" db="EMBL/GenBank/DDBJ databases">
        <authorList>
            <person name="Girao M."/>
            <person name="Carvalho M.F."/>
        </authorList>
    </citation>
    <scope>NUCLEOTIDE SEQUENCE [LARGE SCALE GENOMIC DNA]</scope>
    <source>
        <strain evidence="5 6">CT-R113</strain>
    </source>
</reference>
<dbReference type="RefSeq" id="WP_330093936.1">
    <property type="nucleotide sequence ID" value="NZ_JAUZMY010000026.1"/>
</dbReference>
<dbReference type="InterPro" id="IPR002502">
    <property type="entry name" value="Amidase_domain"/>
</dbReference>
<feature type="compositionally biased region" description="Gly residues" evidence="2">
    <location>
        <begin position="159"/>
        <end position="173"/>
    </location>
</feature>
<accession>A0ABU7KF00</accession>
<keyword evidence="6" id="KW-1185">Reference proteome</keyword>
<dbReference type="SMART" id="SM00644">
    <property type="entry name" value="Ami_2"/>
    <property type="match status" value="1"/>
</dbReference>
<proteinExistence type="inferred from homology"/>
<gene>
    <name evidence="5" type="ORF">Q8791_23400</name>
</gene>
<dbReference type="Pfam" id="PF01510">
    <property type="entry name" value="Amidase_2"/>
    <property type="match status" value="1"/>
</dbReference>
<dbReference type="Gene3D" id="3.40.80.10">
    <property type="entry name" value="Peptidoglycan recognition protein-like"/>
    <property type="match status" value="1"/>
</dbReference>
<evidence type="ECO:0000259" key="3">
    <source>
        <dbReference type="SMART" id="SM00644"/>
    </source>
</evidence>